<organism evidence="2 3">
    <name type="scientific">Colletotrichum sojae</name>
    <dbReference type="NCBI Taxonomy" id="2175907"/>
    <lineage>
        <taxon>Eukaryota</taxon>
        <taxon>Fungi</taxon>
        <taxon>Dikarya</taxon>
        <taxon>Ascomycota</taxon>
        <taxon>Pezizomycotina</taxon>
        <taxon>Sordariomycetes</taxon>
        <taxon>Hypocreomycetidae</taxon>
        <taxon>Glomerellales</taxon>
        <taxon>Glomerellaceae</taxon>
        <taxon>Colletotrichum</taxon>
        <taxon>Colletotrichum orchidearum species complex</taxon>
    </lineage>
</organism>
<evidence type="ECO:0000313" key="2">
    <source>
        <dbReference type="EMBL" id="KAF6802081.1"/>
    </source>
</evidence>
<feature type="compositionally biased region" description="Low complexity" evidence="1">
    <location>
        <begin position="1"/>
        <end position="11"/>
    </location>
</feature>
<keyword evidence="3" id="KW-1185">Reference proteome</keyword>
<reference evidence="2 3" key="1">
    <citation type="journal article" date="2020" name="Phytopathology">
        <title>Genome Sequence Resources of Colletotrichum truncatum, C. plurivorum, C. musicola, and C. sojae: Four Species Pathogenic to Soybean (Glycine max).</title>
        <authorList>
            <person name="Rogerio F."/>
            <person name="Boufleur T.R."/>
            <person name="Ciampi-Guillardi M."/>
            <person name="Sukno S.A."/>
            <person name="Thon M.R."/>
            <person name="Massola Junior N.S."/>
            <person name="Baroncelli R."/>
        </authorList>
    </citation>
    <scope>NUCLEOTIDE SEQUENCE [LARGE SCALE GENOMIC DNA]</scope>
    <source>
        <strain evidence="2 3">LFN0009</strain>
    </source>
</reference>
<comment type="caution">
    <text evidence="2">The sequence shown here is derived from an EMBL/GenBank/DDBJ whole genome shotgun (WGS) entry which is preliminary data.</text>
</comment>
<gene>
    <name evidence="2" type="ORF">CSOJ01_11856</name>
</gene>
<name>A0A8H6MNA4_9PEZI</name>
<dbReference type="EMBL" id="WIGN01000287">
    <property type="protein sequence ID" value="KAF6802081.1"/>
    <property type="molecule type" value="Genomic_DNA"/>
</dbReference>
<dbReference type="AlphaFoldDB" id="A0A8H6MNA4"/>
<protein>
    <submittedName>
        <fullName evidence="2">Uncharacterized protein</fullName>
    </submittedName>
</protein>
<feature type="region of interest" description="Disordered" evidence="1">
    <location>
        <begin position="1"/>
        <end position="49"/>
    </location>
</feature>
<feature type="region of interest" description="Disordered" evidence="1">
    <location>
        <begin position="73"/>
        <end position="92"/>
    </location>
</feature>
<dbReference type="Proteomes" id="UP000652219">
    <property type="component" value="Unassembled WGS sequence"/>
</dbReference>
<evidence type="ECO:0000256" key="1">
    <source>
        <dbReference type="SAM" id="MobiDB-lite"/>
    </source>
</evidence>
<proteinExistence type="predicted"/>
<evidence type="ECO:0000313" key="3">
    <source>
        <dbReference type="Proteomes" id="UP000652219"/>
    </source>
</evidence>
<accession>A0A8H6MNA4</accession>
<feature type="compositionally biased region" description="Pro residues" evidence="1">
    <location>
        <begin position="29"/>
        <end position="38"/>
    </location>
</feature>
<sequence length="125" mass="12686">MPTTRRTTTATIGTVPSEAPSETPTDEPTQPPQPPPAPGSGSMAQDLTKEQKIGIGIGCGSAGLLLLAGISKRKPEAASTAGTVVEKSGAGSPQVRHLSVVSDAGRDGLHPDSRHVACIHVHVNP</sequence>